<proteinExistence type="predicted"/>
<dbReference type="GO" id="GO:0007165">
    <property type="term" value="P:signal transduction"/>
    <property type="evidence" value="ECO:0007669"/>
    <property type="project" value="InterPro"/>
</dbReference>
<dbReference type="AlphaFoldDB" id="A0AAJ6VYU2"/>
<feature type="domain" description="Rho-GAP" evidence="2">
    <location>
        <begin position="39"/>
        <end position="231"/>
    </location>
</feature>
<dbReference type="Proteomes" id="UP000694867">
    <property type="component" value="Unplaced"/>
</dbReference>
<dbReference type="CDD" id="cd00159">
    <property type="entry name" value="RhoGAP"/>
    <property type="match status" value="1"/>
</dbReference>
<dbReference type="PANTHER" id="PTHR23179:SF27">
    <property type="entry name" value="RHO GTPASE ACTIVATING PROTEIN AT 71E, ISOFORM D"/>
    <property type="match status" value="1"/>
</dbReference>
<feature type="compositionally biased region" description="Polar residues" evidence="1">
    <location>
        <begin position="613"/>
        <end position="628"/>
    </location>
</feature>
<dbReference type="InterPro" id="IPR000198">
    <property type="entry name" value="RhoGAP_dom"/>
</dbReference>
<feature type="compositionally biased region" description="Low complexity" evidence="1">
    <location>
        <begin position="555"/>
        <end position="567"/>
    </location>
</feature>
<dbReference type="PROSITE" id="PS50238">
    <property type="entry name" value="RHOGAP"/>
    <property type="match status" value="1"/>
</dbReference>
<evidence type="ECO:0000259" key="2">
    <source>
        <dbReference type="PROSITE" id="PS50238"/>
    </source>
</evidence>
<dbReference type="PANTHER" id="PTHR23179">
    <property type="entry name" value="T-CELL ACTIVATION RHO GTPASE ACTIVATING PROTEIN-RELATED"/>
    <property type="match status" value="1"/>
</dbReference>
<evidence type="ECO:0000256" key="1">
    <source>
        <dbReference type="SAM" id="MobiDB-lite"/>
    </source>
</evidence>
<dbReference type="SMART" id="SM00324">
    <property type="entry name" value="RhoGAP"/>
    <property type="match status" value="1"/>
</dbReference>
<dbReference type="Gene3D" id="1.10.555.10">
    <property type="entry name" value="Rho GTPase activation protein"/>
    <property type="match status" value="1"/>
</dbReference>
<dbReference type="InterPro" id="IPR008936">
    <property type="entry name" value="Rho_GTPase_activation_prot"/>
</dbReference>
<dbReference type="PROSITE" id="PS51257">
    <property type="entry name" value="PROKAR_LIPOPROTEIN"/>
    <property type="match status" value="1"/>
</dbReference>
<dbReference type="RefSeq" id="XP_003744312.2">
    <property type="nucleotide sequence ID" value="XM_003744264.2"/>
</dbReference>
<dbReference type="Pfam" id="PF00620">
    <property type="entry name" value="RhoGAP"/>
    <property type="match status" value="1"/>
</dbReference>
<dbReference type="GeneID" id="100905923"/>
<dbReference type="SUPFAM" id="SSF48350">
    <property type="entry name" value="GTPase activation domain, GAP"/>
    <property type="match status" value="1"/>
</dbReference>
<reference evidence="4" key="1">
    <citation type="submission" date="2025-08" db="UniProtKB">
        <authorList>
            <consortium name="RefSeq"/>
        </authorList>
    </citation>
    <scope>IDENTIFICATION</scope>
</reference>
<evidence type="ECO:0000313" key="4">
    <source>
        <dbReference type="RefSeq" id="XP_003744312.2"/>
    </source>
</evidence>
<name>A0AAJ6VYU2_9ACAR</name>
<gene>
    <name evidence="4" type="primary">LOC100905923</name>
</gene>
<feature type="region of interest" description="Disordered" evidence="1">
    <location>
        <begin position="551"/>
        <end position="638"/>
    </location>
</feature>
<protein>
    <submittedName>
        <fullName evidence="4">Uncharacterized protein LOC100905923</fullName>
    </submittedName>
</protein>
<accession>A0AAJ6VYU2</accession>
<dbReference type="GO" id="GO:0005096">
    <property type="term" value="F:GTPase activator activity"/>
    <property type="evidence" value="ECO:0007669"/>
    <property type="project" value="TreeGrafter"/>
</dbReference>
<evidence type="ECO:0000313" key="3">
    <source>
        <dbReference type="Proteomes" id="UP000694867"/>
    </source>
</evidence>
<keyword evidence="3" id="KW-1185">Reference proteome</keyword>
<dbReference type="KEGG" id="goe:100905923"/>
<dbReference type="CTD" id="39693"/>
<organism evidence="3 4">
    <name type="scientific">Galendromus occidentalis</name>
    <name type="common">western predatory mite</name>
    <dbReference type="NCBI Taxonomy" id="34638"/>
    <lineage>
        <taxon>Eukaryota</taxon>
        <taxon>Metazoa</taxon>
        <taxon>Ecdysozoa</taxon>
        <taxon>Arthropoda</taxon>
        <taxon>Chelicerata</taxon>
        <taxon>Arachnida</taxon>
        <taxon>Acari</taxon>
        <taxon>Parasitiformes</taxon>
        <taxon>Mesostigmata</taxon>
        <taxon>Gamasina</taxon>
        <taxon>Phytoseioidea</taxon>
        <taxon>Phytoseiidae</taxon>
        <taxon>Typhlodrominae</taxon>
        <taxon>Galendromus</taxon>
    </lineage>
</organism>
<sequence length="638" mass="69059">MSGWARRVHRGASTLSSVVTSCGYNGPYAIRMEKVKFGVPFSDTCRANGDIPGPLLVLILCINKIGPHKRDVFRAPGHQGNVKKLTEFLEQGRLVNLDKFSVHTLASVLKKFLRKIPGGIFGSEVEGRLLGIIHDESIPLDEKRDRIASIIAGLPPLTQRLLVLICGTLRTIAASSETNRMNAEALGVSVAPSFFRTCDGINKTARMTDIVKFKNATRAMQFLVEQFGASNVYGRENYEYYARMTGRALRVDDGWIFADRYPFASHKDTAILLGRAPPSLEISEAEESIPWLGVGVGGPLGMSSCASTPILNLSGVSQAEGEACYGRLSISLEDNTLLPTVLKSLGAPENGKHVQQNNQLELSECMQKAPQDSGRQYDQHRLFNNCMQVVTTKGSPAKKPNLMVHSYTVTGGLGTDLRRRDIGDLQETTSLMNNIEDFLPLDSQTPNPSNKDAVHKSMSFLPLVHERQTERMRTRSEWFLNPVVPAQLEVPMKLSCAPTAGSTGAPVTMLGIVGGKNPLQPLNQVGKMQNCASSHSNSASALDDVKSSLLQVDRSSSTNSTSSNSSSGIQRKTSLKRSNSRKNKENSSYGAAKRTSSGSTISVAVEPNGGSCLIQTADSSNDQASQTAPGHAPFKPRV</sequence>